<keyword evidence="2" id="KW-1185">Reference proteome</keyword>
<proteinExistence type="predicted"/>
<sequence>MDPAAGSGRRSEFWQLAWAKLPDTTVQSLHALSSDHNAAASSNQDVDDIWKWPENRKWPAKQAMGSQAGFTKFQNTKWSLEDHRLAQKFKEVGDIAVNFDPVHAALPWAAFRFLLVAATASRDSMEAIVTVLELVSRIIQHGRVFEKCTSWPPRILTTIWTF</sequence>
<dbReference type="EMBL" id="CADEHS020000644">
    <property type="protein sequence ID" value="CAG9956002.1"/>
    <property type="molecule type" value="Genomic_DNA"/>
</dbReference>
<organism evidence="1 2">
    <name type="scientific">Clonostachys rosea f. rosea IK726</name>
    <dbReference type="NCBI Taxonomy" id="1349383"/>
    <lineage>
        <taxon>Eukaryota</taxon>
        <taxon>Fungi</taxon>
        <taxon>Dikarya</taxon>
        <taxon>Ascomycota</taxon>
        <taxon>Pezizomycotina</taxon>
        <taxon>Sordariomycetes</taxon>
        <taxon>Hypocreomycetidae</taxon>
        <taxon>Hypocreales</taxon>
        <taxon>Bionectriaceae</taxon>
        <taxon>Clonostachys</taxon>
    </lineage>
</organism>
<accession>A0ACA9URS4</accession>
<comment type="caution">
    <text evidence="1">The sequence shown here is derived from an EMBL/GenBank/DDBJ whole genome shotgun (WGS) entry which is preliminary data.</text>
</comment>
<name>A0ACA9URS4_BIOOC</name>
<evidence type="ECO:0000313" key="1">
    <source>
        <dbReference type="EMBL" id="CAG9956002.1"/>
    </source>
</evidence>
<dbReference type="Proteomes" id="UP000836387">
    <property type="component" value="Unassembled WGS sequence"/>
</dbReference>
<gene>
    <name evidence="1" type="ORF">CRV2_00020482</name>
</gene>
<protein>
    <submittedName>
        <fullName evidence="1">Uncharacterized protein</fullName>
    </submittedName>
</protein>
<evidence type="ECO:0000313" key="2">
    <source>
        <dbReference type="Proteomes" id="UP000836387"/>
    </source>
</evidence>
<reference evidence="1" key="1">
    <citation type="submission" date="2020-04" db="EMBL/GenBank/DDBJ databases">
        <authorList>
            <person name="Broberg M."/>
        </authorList>
    </citation>
    <scope>NUCLEOTIDE SEQUENCE</scope>
</reference>
<reference evidence="1" key="2">
    <citation type="submission" date="2021-10" db="EMBL/GenBank/DDBJ databases">
        <authorList>
            <person name="Piombo E."/>
        </authorList>
    </citation>
    <scope>NUCLEOTIDE SEQUENCE</scope>
</reference>